<evidence type="ECO:0000256" key="1">
    <source>
        <dbReference type="SAM" id="SignalP"/>
    </source>
</evidence>
<keyword evidence="1" id="KW-0732">Signal</keyword>
<dbReference type="AlphaFoldDB" id="A0A2I0KYB6"/>
<organism evidence="2 3">
    <name type="scientific">Punica granatum</name>
    <name type="common">Pomegranate</name>
    <dbReference type="NCBI Taxonomy" id="22663"/>
    <lineage>
        <taxon>Eukaryota</taxon>
        <taxon>Viridiplantae</taxon>
        <taxon>Streptophyta</taxon>
        <taxon>Embryophyta</taxon>
        <taxon>Tracheophyta</taxon>
        <taxon>Spermatophyta</taxon>
        <taxon>Magnoliopsida</taxon>
        <taxon>eudicotyledons</taxon>
        <taxon>Gunneridae</taxon>
        <taxon>Pentapetalae</taxon>
        <taxon>rosids</taxon>
        <taxon>malvids</taxon>
        <taxon>Myrtales</taxon>
        <taxon>Lythraceae</taxon>
        <taxon>Punica</taxon>
    </lineage>
</organism>
<feature type="signal peptide" evidence="1">
    <location>
        <begin position="1"/>
        <end position="19"/>
    </location>
</feature>
<comment type="caution">
    <text evidence="2">The sequence shown here is derived from an EMBL/GenBank/DDBJ whole genome shotgun (WGS) entry which is preliminary data.</text>
</comment>
<reference evidence="2 3" key="1">
    <citation type="submission" date="2017-11" db="EMBL/GenBank/DDBJ databases">
        <title>De-novo sequencing of pomegranate (Punica granatum L.) genome.</title>
        <authorList>
            <person name="Akparov Z."/>
            <person name="Amiraslanov A."/>
            <person name="Hajiyeva S."/>
            <person name="Abbasov M."/>
            <person name="Kaur K."/>
            <person name="Hamwieh A."/>
            <person name="Solovyev V."/>
            <person name="Salamov A."/>
            <person name="Braich B."/>
            <person name="Kosarev P."/>
            <person name="Mahmoud A."/>
            <person name="Hajiyev E."/>
            <person name="Babayeva S."/>
            <person name="Izzatullayeva V."/>
            <person name="Mammadov A."/>
            <person name="Mammadov A."/>
            <person name="Sharifova S."/>
            <person name="Ojaghi J."/>
            <person name="Eynullazada K."/>
            <person name="Bayramov B."/>
            <person name="Abdulazimova A."/>
            <person name="Shahmuradov I."/>
        </authorList>
    </citation>
    <scope>NUCLEOTIDE SEQUENCE [LARGE SCALE GENOMIC DNA]</scope>
    <source>
        <strain evidence="3">cv. AG2017</strain>
        <tissue evidence="2">Leaf</tissue>
    </source>
</reference>
<sequence length="83" mass="9182">MSLAGVFAGIFLLAALYCGLDPLHHSALHGFPDFEAVKVDLPPWSEVPSDRDALNLLQRSAWPAEQLRTLLVLPFMVVHKISM</sequence>
<dbReference type="STRING" id="22663.A0A2I0KYB6"/>
<dbReference type="Proteomes" id="UP000233551">
    <property type="component" value="Unassembled WGS sequence"/>
</dbReference>
<keyword evidence="3" id="KW-1185">Reference proteome</keyword>
<dbReference type="EMBL" id="PGOL01000277">
    <property type="protein sequence ID" value="PKI73343.1"/>
    <property type="molecule type" value="Genomic_DNA"/>
</dbReference>
<evidence type="ECO:0000313" key="2">
    <source>
        <dbReference type="EMBL" id="PKI73343.1"/>
    </source>
</evidence>
<protein>
    <submittedName>
        <fullName evidence="2">Uncharacterized protein</fullName>
    </submittedName>
</protein>
<evidence type="ECO:0000313" key="3">
    <source>
        <dbReference type="Proteomes" id="UP000233551"/>
    </source>
</evidence>
<feature type="chain" id="PRO_5014173614" evidence="1">
    <location>
        <begin position="20"/>
        <end position="83"/>
    </location>
</feature>
<accession>A0A2I0KYB6</accession>
<gene>
    <name evidence="2" type="ORF">CRG98_006281</name>
</gene>
<name>A0A2I0KYB6_PUNGR</name>
<proteinExistence type="predicted"/>